<evidence type="ECO:0000256" key="1">
    <source>
        <dbReference type="SAM" id="Phobius"/>
    </source>
</evidence>
<keyword evidence="1" id="KW-0812">Transmembrane</keyword>
<protein>
    <submittedName>
        <fullName evidence="2">Uncharacterized protein</fullName>
    </submittedName>
</protein>
<dbReference type="Proteomes" id="UP000607559">
    <property type="component" value="Unassembled WGS sequence"/>
</dbReference>
<sequence>MEQEKEMTGQESLELITRMIKRARRDYLNSGLSALLWGTVIPICSLVTFANYYLKWPALDYIWLLTIVAVVPQVVIAVRERKGKRYRSYDEDHLGGIWISFGIAVWLLTFVFGRYPVNGEGAIYLTLYGVPTFATGYTRGFRPMLLGGLACWALAVVSLYCNYPYTMLCIAAGALLAWFIPGLILRKCYLKAKEKHV</sequence>
<organism evidence="2 3">
    <name type="scientific">Puia dinghuensis</name>
    <dbReference type="NCBI Taxonomy" id="1792502"/>
    <lineage>
        <taxon>Bacteria</taxon>
        <taxon>Pseudomonadati</taxon>
        <taxon>Bacteroidota</taxon>
        <taxon>Chitinophagia</taxon>
        <taxon>Chitinophagales</taxon>
        <taxon>Chitinophagaceae</taxon>
        <taxon>Puia</taxon>
    </lineage>
</organism>
<feature type="transmembrane region" description="Helical" evidence="1">
    <location>
        <begin position="94"/>
        <end position="115"/>
    </location>
</feature>
<feature type="transmembrane region" description="Helical" evidence="1">
    <location>
        <begin position="61"/>
        <end position="78"/>
    </location>
</feature>
<gene>
    <name evidence="2" type="ORF">GCM10011511_33250</name>
</gene>
<keyword evidence="1" id="KW-0472">Membrane</keyword>
<dbReference type="RefSeq" id="WP_188933620.1">
    <property type="nucleotide sequence ID" value="NZ_BMJC01000003.1"/>
</dbReference>
<feature type="transmembrane region" description="Helical" evidence="1">
    <location>
        <begin position="27"/>
        <end position="49"/>
    </location>
</feature>
<evidence type="ECO:0000313" key="3">
    <source>
        <dbReference type="Proteomes" id="UP000607559"/>
    </source>
</evidence>
<dbReference type="EMBL" id="BMJC01000003">
    <property type="protein sequence ID" value="GGB07114.1"/>
    <property type="molecule type" value="Genomic_DNA"/>
</dbReference>
<comment type="caution">
    <text evidence="2">The sequence shown here is derived from an EMBL/GenBank/DDBJ whole genome shotgun (WGS) entry which is preliminary data.</text>
</comment>
<reference evidence="2" key="1">
    <citation type="journal article" date="2014" name="Int. J. Syst. Evol. Microbiol.">
        <title>Complete genome sequence of Corynebacterium casei LMG S-19264T (=DSM 44701T), isolated from a smear-ripened cheese.</title>
        <authorList>
            <consortium name="US DOE Joint Genome Institute (JGI-PGF)"/>
            <person name="Walter F."/>
            <person name="Albersmeier A."/>
            <person name="Kalinowski J."/>
            <person name="Ruckert C."/>
        </authorList>
    </citation>
    <scope>NUCLEOTIDE SEQUENCE</scope>
    <source>
        <strain evidence="2">CGMCC 1.15448</strain>
    </source>
</reference>
<dbReference type="AlphaFoldDB" id="A0A8J2UEM8"/>
<accession>A0A8J2UEM8</accession>
<name>A0A8J2UEM8_9BACT</name>
<keyword evidence="1" id="KW-1133">Transmembrane helix</keyword>
<evidence type="ECO:0000313" key="2">
    <source>
        <dbReference type="EMBL" id="GGB07114.1"/>
    </source>
</evidence>
<keyword evidence="3" id="KW-1185">Reference proteome</keyword>
<reference evidence="2" key="2">
    <citation type="submission" date="2020-09" db="EMBL/GenBank/DDBJ databases">
        <authorList>
            <person name="Sun Q."/>
            <person name="Zhou Y."/>
        </authorList>
    </citation>
    <scope>NUCLEOTIDE SEQUENCE</scope>
    <source>
        <strain evidence="2">CGMCC 1.15448</strain>
    </source>
</reference>
<feature type="transmembrane region" description="Helical" evidence="1">
    <location>
        <begin position="165"/>
        <end position="185"/>
    </location>
</feature>
<proteinExistence type="predicted"/>